<dbReference type="SUPFAM" id="SSF161111">
    <property type="entry name" value="Cation efflux protein transmembrane domain-like"/>
    <property type="match status" value="1"/>
</dbReference>
<comment type="similarity">
    <text evidence="2">Belongs to the cation diffusion facilitator (CDF) transporter (TC 2.A.4) family.</text>
</comment>
<keyword evidence="3" id="KW-0813">Transport</keyword>
<evidence type="ECO:0000256" key="2">
    <source>
        <dbReference type="ARBA" id="ARBA00008114"/>
    </source>
</evidence>
<feature type="domain" description="Cation efflux protein transmembrane" evidence="8">
    <location>
        <begin position="14"/>
        <end position="205"/>
    </location>
</feature>
<evidence type="ECO:0000259" key="9">
    <source>
        <dbReference type="Pfam" id="PF16916"/>
    </source>
</evidence>
<dbReference type="NCBIfam" id="TIGR01297">
    <property type="entry name" value="CDF"/>
    <property type="match status" value="1"/>
</dbReference>
<dbReference type="Gene3D" id="3.30.70.1350">
    <property type="entry name" value="Cation efflux protein, cytoplasmic domain"/>
    <property type="match status" value="1"/>
</dbReference>
<dbReference type="Proteomes" id="UP000809829">
    <property type="component" value="Unassembled WGS sequence"/>
</dbReference>
<evidence type="ECO:0000256" key="4">
    <source>
        <dbReference type="ARBA" id="ARBA00022692"/>
    </source>
</evidence>
<dbReference type="InterPro" id="IPR027470">
    <property type="entry name" value="Cation_efflux_CTD"/>
</dbReference>
<comment type="caution">
    <text evidence="10">The sequence shown here is derived from an EMBL/GenBank/DDBJ whole genome shotgun (WGS) entry which is preliminary data.</text>
</comment>
<feature type="transmembrane region" description="Helical" evidence="7">
    <location>
        <begin position="46"/>
        <end position="63"/>
    </location>
</feature>
<keyword evidence="6 7" id="KW-0472">Membrane</keyword>
<evidence type="ECO:0000256" key="5">
    <source>
        <dbReference type="ARBA" id="ARBA00022989"/>
    </source>
</evidence>
<feature type="transmembrane region" description="Helical" evidence="7">
    <location>
        <begin position="12"/>
        <end position="34"/>
    </location>
</feature>
<comment type="subcellular location">
    <subcellularLocation>
        <location evidence="1">Membrane</location>
        <topology evidence="1">Multi-pass membrane protein</topology>
    </subcellularLocation>
</comment>
<dbReference type="SUPFAM" id="SSF160240">
    <property type="entry name" value="Cation efflux protein cytoplasmic domain-like"/>
    <property type="match status" value="1"/>
</dbReference>
<evidence type="ECO:0000259" key="8">
    <source>
        <dbReference type="Pfam" id="PF01545"/>
    </source>
</evidence>
<dbReference type="InterPro" id="IPR027469">
    <property type="entry name" value="Cation_efflux_TMD_sf"/>
</dbReference>
<evidence type="ECO:0000313" key="11">
    <source>
        <dbReference type="Proteomes" id="UP000809829"/>
    </source>
</evidence>
<evidence type="ECO:0000256" key="1">
    <source>
        <dbReference type="ARBA" id="ARBA00004141"/>
    </source>
</evidence>
<dbReference type="RefSeq" id="WP_378913279.1">
    <property type="nucleotide sequence ID" value="NZ_JAFBFC010000002.1"/>
</dbReference>
<accession>A0ABS2QTI8</accession>
<evidence type="ECO:0000313" key="10">
    <source>
        <dbReference type="EMBL" id="MBM7702764.1"/>
    </source>
</evidence>
<organism evidence="10 11">
    <name type="scientific">Priestia iocasae</name>
    <dbReference type="NCBI Taxonomy" id="2291674"/>
    <lineage>
        <taxon>Bacteria</taxon>
        <taxon>Bacillati</taxon>
        <taxon>Bacillota</taxon>
        <taxon>Bacilli</taxon>
        <taxon>Bacillales</taxon>
        <taxon>Bacillaceae</taxon>
        <taxon>Priestia</taxon>
    </lineage>
</organism>
<name>A0ABS2QTI8_9BACI</name>
<dbReference type="EMBL" id="JAFBFC010000002">
    <property type="protein sequence ID" value="MBM7702764.1"/>
    <property type="molecule type" value="Genomic_DNA"/>
</dbReference>
<evidence type="ECO:0000256" key="6">
    <source>
        <dbReference type="ARBA" id="ARBA00023136"/>
    </source>
</evidence>
<dbReference type="Pfam" id="PF16916">
    <property type="entry name" value="ZT_dimer"/>
    <property type="match status" value="1"/>
</dbReference>
<dbReference type="InterPro" id="IPR058533">
    <property type="entry name" value="Cation_efflux_TM"/>
</dbReference>
<dbReference type="Pfam" id="PF01545">
    <property type="entry name" value="Cation_efflux"/>
    <property type="match status" value="1"/>
</dbReference>
<feature type="transmembrane region" description="Helical" evidence="7">
    <location>
        <begin position="84"/>
        <end position="103"/>
    </location>
</feature>
<dbReference type="PANTHER" id="PTHR43840:SF50">
    <property type="entry name" value="MANGANESE EFFLUX SYSTEM PROTEIN MNES"/>
    <property type="match status" value="1"/>
</dbReference>
<feature type="domain" description="Cation efflux protein cytoplasmic" evidence="9">
    <location>
        <begin position="211"/>
        <end position="285"/>
    </location>
</feature>
<feature type="transmembrane region" description="Helical" evidence="7">
    <location>
        <begin position="115"/>
        <end position="134"/>
    </location>
</feature>
<proteinExistence type="inferred from homology"/>
<evidence type="ECO:0000256" key="3">
    <source>
        <dbReference type="ARBA" id="ARBA00022448"/>
    </source>
</evidence>
<sequence length="293" mass="32445">MDQDYYKLAQKGAWISIITYVFLSMCKLTIGSIAHSAALRADGFNNLTDIISSVAVLIGLKISQKPRDDDHPYGHSRAENISSLLASFIMMIIGLQVFVSAWQSIFQQRTESPDLLAAWVGLTCAFIMVAVFFYNNSLAKQLKSQSLNAVAKDNFSDAIVSIGAVVGIVGSQFGMPWLDPVAAVLVGVIICKTAFDIFKEATHLLTDGFNQEELTKYEETITEIEGVNAVKDLKGRMQGNHVMLEVTVMVDPHLNVVKSHEIADHIEETMNEDHKINMTLVHIEPDMEKKKRG</sequence>
<dbReference type="PANTHER" id="PTHR43840">
    <property type="entry name" value="MITOCHONDRIAL METAL TRANSPORTER 1-RELATED"/>
    <property type="match status" value="1"/>
</dbReference>
<keyword evidence="4 7" id="KW-0812">Transmembrane</keyword>
<keyword evidence="11" id="KW-1185">Reference proteome</keyword>
<dbReference type="Gene3D" id="1.20.1510.10">
    <property type="entry name" value="Cation efflux protein transmembrane domain"/>
    <property type="match status" value="1"/>
</dbReference>
<dbReference type="InterPro" id="IPR050291">
    <property type="entry name" value="CDF_Transporter"/>
</dbReference>
<dbReference type="InterPro" id="IPR036837">
    <property type="entry name" value="Cation_efflux_CTD_sf"/>
</dbReference>
<reference evidence="10 11" key="1">
    <citation type="submission" date="2021-01" db="EMBL/GenBank/DDBJ databases">
        <title>Genomic Encyclopedia of Type Strains, Phase IV (KMG-IV): sequencing the most valuable type-strain genomes for metagenomic binning, comparative biology and taxonomic classification.</title>
        <authorList>
            <person name="Goeker M."/>
        </authorList>
    </citation>
    <scope>NUCLEOTIDE SEQUENCE [LARGE SCALE GENOMIC DNA]</scope>
    <source>
        <strain evidence="10 11">DSM 104297</strain>
    </source>
</reference>
<keyword evidence="5 7" id="KW-1133">Transmembrane helix</keyword>
<dbReference type="InterPro" id="IPR002524">
    <property type="entry name" value="Cation_efflux"/>
</dbReference>
<gene>
    <name evidence="10" type="ORF">JOC83_001598</name>
</gene>
<protein>
    <submittedName>
        <fullName evidence="10">Cation diffusion facilitator family transporter</fullName>
    </submittedName>
</protein>
<evidence type="ECO:0000256" key="7">
    <source>
        <dbReference type="SAM" id="Phobius"/>
    </source>
</evidence>